<accession>A0A317ZFB2</accession>
<comment type="caution">
    <text evidence="1">The sequence shown here is derived from an EMBL/GenBank/DDBJ whole genome shotgun (WGS) entry which is preliminary data.</text>
</comment>
<sequence>MNEINLPLHLLKNASLLSTKYADNQFFQVSSITFAIVERKSGDLLFAFASSALARYIAENDSIEVLDVFFIRNEAMISSLPWPEKTLYIQLKTQRAIVLNTYDHLYVQDPYKSLNRTQSPLISPHKMWGATPFRHFDMMLLTDRLVETIESLSDEGQQLHLVHILWQDFRLAVEPPLLTERIVITGEFMEFSVKPLRFLFVFDLVTSTDDDQRNSY</sequence>
<organism evidence="1 2">
    <name type="scientific">Coraliomargarita sinensis</name>
    <dbReference type="NCBI Taxonomy" id="2174842"/>
    <lineage>
        <taxon>Bacteria</taxon>
        <taxon>Pseudomonadati</taxon>
        <taxon>Verrucomicrobiota</taxon>
        <taxon>Opitutia</taxon>
        <taxon>Puniceicoccales</taxon>
        <taxon>Coraliomargaritaceae</taxon>
        <taxon>Coraliomargarita</taxon>
    </lineage>
</organism>
<dbReference type="AlphaFoldDB" id="A0A317ZFB2"/>
<evidence type="ECO:0000313" key="2">
    <source>
        <dbReference type="Proteomes" id="UP000247099"/>
    </source>
</evidence>
<proteinExistence type="predicted"/>
<evidence type="ECO:0000313" key="1">
    <source>
        <dbReference type="EMBL" id="PXA04010.1"/>
    </source>
</evidence>
<keyword evidence="2" id="KW-1185">Reference proteome</keyword>
<name>A0A317ZFB2_9BACT</name>
<dbReference type="Proteomes" id="UP000247099">
    <property type="component" value="Unassembled WGS sequence"/>
</dbReference>
<protein>
    <submittedName>
        <fullName evidence="1">Uncharacterized protein</fullName>
    </submittedName>
</protein>
<dbReference type="EMBL" id="QHJQ01000005">
    <property type="protein sequence ID" value="PXA04010.1"/>
    <property type="molecule type" value="Genomic_DNA"/>
</dbReference>
<gene>
    <name evidence="1" type="ORF">DDZ13_08165</name>
</gene>
<dbReference type="RefSeq" id="WP_110130957.1">
    <property type="nucleotide sequence ID" value="NZ_QHJQ01000005.1"/>
</dbReference>
<reference evidence="1 2" key="1">
    <citation type="submission" date="2018-05" db="EMBL/GenBank/DDBJ databases">
        <title>Coraliomargarita sinensis sp. nov., isolated from a marine solar saltern.</title>
        <authorList>
            <person name="Zhou L.Y."/>
        </authorList>
    </citation>
    <scope>NUCLEOTIDE SEQUENCE [LARGE SCALE GENOMIC DNA]</scope>
    <source>
        <strain evidence="1 2">WN38</strain>
    </source>
</reference>
<dbReference type="InParanoid" id="A0A317ZFB2"/>